<dbReference type="EMBL" id="VSRR010001838">
    <property type="protein sequence ID" value="MPC27999.1"/>
    <property type="molecule type" value="Genomic_DNA"/>
</dbReference>
<evidence type="ECO:0000313" key="1">
    <source>
        <dbReference type="EMBL" id="MPC27999.1"/>
    </source>
</evidence>
<comment type="caution">
    <text evidence="1">The sequence shown here is derived from an EMBL/GenBank/DDBJ whole genome shotgun (WGS) entry which is preliminary data.</text>
</comment>
<accession>A0A5B7E3K0</accession>
<name>A0A5B7E3K0_PORTR</name>
<gene>
    <name evidence="1" type="ORF">E2C01_021191</name>
</gene>
<dbReference type="AlphaFoldDB" id="A0A5B7E3K0"/>
<keyword evidence="2" id="KW-1185">Reference proteome</keyword>
<sequence>MATCRSQHLPIGRVHAVLHHPSKPSLPCPGKHLESKSDEPHLDYVGPIKTIYAVDPEDTILSADGAFFVHPAVEHLGD</sequence>
<organism evidence="1 2">
    <name type="scientific">Portunus trituberculatus</name>
    <name type="common">Swimming crab</name>
    <name type="synonym">Neptunus trituberculatus</name>
    <dbReference type="NCBI Taxonomy" id="210409"/>
    <lineage>
        <taxon>Eukaryota</taxon>
        <taxon>Metazoa</taxon>
        <taxon>Ecdysozoa</taxon>
        <taxon>Arthropoda</taxon>
        <taxon>Crustacea</taxon>
        <taxon>Multicrustacea</taxon>
        <taxon>Malacostraca</taxon>
        <taxon>Eumalacostraca</taxon>
        <taxon>Eucarida</taxon>
        <taxon>Decapoda</taxon>
        <taxon>Pleocyemata</taxon>
        <taxon>Brachyura</taxon>
        <taxon>Eubrachyura</taxon>
        <taxon>Portunoidea</taxon>
        <taxon>Portunidae</taxon>
        <taxon>Portuninae</taxon>
        <taxon>Portunus</taxon>
    </lineage>
</organism>
<dbReference type="Proteomes" id="UP000324222">
    <property type="component" value="Unassembled WGS sequence"/>
</dbReference>
<proteinExistence type="predicted"/>
<evidence type="ECO:0000313" key="2">
    <source>
        <dbReference type="Proteomes" id="UP000324222"/>
    </source>
</evidence>
<reference evidence="1 2" key="1">
    <citation type="submission" date="2019-05" db="EMBL/GenBank/DDBJ databases">
        <title>Another draft genome of Portunus trituberculatus and its Hox gene families provides insights of decapod evolution.</title>
        <authorList>
            <person name="Jeong J.-H."/>
            <person name="Song I."/>
            <person name="Kim S."/>
            <person name="Choi T."/>
            <person name="Kim D."/>
            <person name="Ryu S."/>
            <person name="Kim W."/>
        </authorList>
    </citation>
    <scope>NUCLEOTIDE SEQUENCE [LARGE SCALE GENOMIC DNA]</scope>
    <source>
        <tissue evidence="1">Muscle</tissue>
    </source>
</reference>
<protein>
    <submittedName>
        <fullName evidence="1">Uncharacterized protein</fullName>
    </submittedName>
</protein>